<feature type="compositionally biased region" description="Basic and acidic residues" evidence="1">
    <location>
        <begin position="162"/>
        <end position="179"/>
    </location>
</feature>
<dbReference type="EMBL" id="JATAAI010000004">
    <property type="protein sequence ID" value="KAK1746497.1"/>
    <property type="molecule type" value="Genomic_DNA"/>
</dbReference>
<keyword evidence="2" id="KW-0812">Transmembrane</keyword>
<feature type="transmembrane region" description="Helical" evidence="2">
    <location>
        <begin position="315"/>
        <end position="338"/>
    </location>
</feature>
<accession>A0AAD8YJM3</accession>
<proteinExistence type="predicted"/>
<evidence type="ECO:0000256" key="2">
    <source>
        <dbReference type="SAM" id="Phobius"/>
    </source>
</evidence>
<feature type="transmembrane region" description="Helical" evidence="2">
    <location>
        <begin position="263"/>
        <end position="294"/>
    </location>
</feature>
<protein>
    <submittedName>
        <fullName evidence="3">Uncharacterized protein</fullName>
    </submittedName>
</protein>
<feature type="compositionally biased region" description="Polar residues" evidence="1">
    <location>
        <begin position="49"/>
        <end position="60"/>
    </location>
</feature>
<dbReference type="Proteomes" id="UP001224775">
    <property type="component" value="Unassembled WGS sequence"/>
</dbReference>
<comment type="caution">
    <text evidence="3">The sequence shown here is derived from an EMBL/GenBank/DDBJ whole genome shotgun (WGS) entry which is preliminary data.</text>
</comment>
<feature type="compositionally biased region" description="Basic and acidic residues" evidence="1">
    <location>
        <begin position="25"/>
        <end position="37"/>
    </location>
</feature>
<reference evidence="3" key="1">
    <citation type="submission" date="2023-06" db="EMBL/GenBank/DDBJ databases">
        <title>Survivors Of The Sea: Transcriptome response of Skeletonema marinoi to long-term dormancy.</title>
        <authorList>
            <person name="Pinder M.I.M."/>
            <person name="Kourtchenko O."/>
            <person name="Robertson E.K."/>
            <person name="Larsson T."/>
            <person name="Maumus F."/>
            <person name="Osuna-Cruz C.M."/>
            <person name="Vancaester E."/>
            <person name="Stenow R."/>
            <person name="Vandepoele K."/>
            <person name="Ploug H."/>
            <person name="Bruchert V."/>
            <person name="Godhe A."/>
            <person name="Topel M."/>
        </authorList>
    </citation>
    <scope>NUCLEOTIDE SEQUENCE</scope>
    <source>
        <strain evidence="3">R05AC</strain>
    </source>
</reference>
<evidence type="ECO:0000313" key="3">
    <source>
        <dbReference type="EMBL" id="KAK1746497.1"/>
    </source>
</evidence>
<keyword evidence="2" id="KW-1133">Transmembrane helix</keyword>
<feature type="compositionally biased region" description="Basic residues" evidence="1">
    <location>
        <begin position="142"/>
        <end position="153"/>
    </location>
</feature>
<keyword evidence="2" id="KW-0472">Membrane</keyword>
<feature type="region of interest" description="Disordered" evidence="1">
    <location>
        <begin position="1"/>
        <end position="205"/>
    </location>
</feature>
<sequence>MMAESTLPQKRDGEEGLVSPKTKAQKKEEAILKAREWARKRKGGDAAVNNDNGDGVSSPTKKAAKSEVAEDVITNLPNIPAKKSRRSGGGSDDVSEAESIGSRTRSRRRSVGVAAPAPVAKAAAAAAPTTTEDAVKSPPPEKKRRGRPRKTPKKAVVEEQVVEEKPTEQTPVEEEKKEAAAPAEETQAAEEAKVEEEAVEEEANDAPKTSFLPHFAVFLHSVIIQWSIAFAVIMTFCLDWWLFQFGSSEEVLSSQRASSSMLGMWLVTIAGYSIAFGTFSQVGWILTTSSLAMLSFAVKMYDDDMSSASLPVYQVFGRGITIPDLLLCISFVACVFVMKQPPVEVALPSEPAAAAADVAAPSEEASSPEEVNAEESKEVMEAVMIATKEATGPRSLIGQRVSVEDNGFPSFGTVADYDAETRLWTILFDDENQEEGVLNRVELGSAFKSYSKHLADSLKAMWKSGEI</sequence>
<feature type="transmembrane region" description="Helical" evidence="2">
    <location>
        <begin position="217"/>
        <end position="243"/>
    </location>
</feature>
<feature type="compositionally biased region" description="Low complexity" evidence="1">
    <location>
        <begin position="111"/>
        <end position="130"/>
    </location>
</feature>
<evidence type="ECO:0000313" key="4">
    <source>
        <dbReference type="Proteomes" id="UP001224775"/>
    </source>
</evidence>
<evidence type="ECO:0000256" key="1">
    <source>
        <dbReference type="SAM" id="MobiDB-lite"/>
    </source>
</evidence>
<dbReference type="AlphaFoldDB" id="A0AAD8YJM3"/>
<organism evidence="3 4">
    <name type="scientific">Skeletonema marinoi</name>
    <dbReference type="NCBI Taxonomy" id="267567"/>
    <lineage>
        <taxon>Eukaryota</taxon>
        <taxon>Sar</taxon>
        <taxon>Stramenopiles</taxon>
        <taxon>Ochrophyta</taxon>
        <taxon>Bacillariophyta</taxon>
        <taxon>Coscinodiscophyceae</taxon>
        <taxon>Thalassiosirophycidae</taxon>
        <taxon>Thalassiosirales</taxon>
        <taxon>Skeletonemataceae</taxon>
        <taxon>Skeletonema</taxon>
        <taxon>Skeletonema marinoi-dohrnii complex</taxon>
    </lineage>
</organism>
<gene>
    <name evidence="3" type="ORF">QTG54_003104</name>
</gene>
<name>A0AAD8YJM3_9STRA</name>
<keyword evidence="4" id="KW-1185">Reference proteome</keyword>